<dbReference type="GO" id="GO:0019843">
    <property type="term" value="F:rRNA binding"/>
    <property type="evidence" value="ECO:0007669"/>
    <property type="project" value="InterPro"/>
</dbReference>
<dbReference type="InterPro" id="IPR000114">
    <property type="entry name" value="Ribosomal_uL16_bact-type"/>
</dbReference>
<evidence type="ECO:0000256" key="1">
    <source>
        <dbReference type="ARBA" id="ARBA00008931"/>
    </source>
</evidence>
<gene>
    <name evidence="5" type="primary">rpl16</name>
</gene>
<evidence type="ECO:0000256" key="4">
    <source>
        <dbReference type="RuleBase" id="RU004413"/>
    </source>
</evidence>
<dbReference type="PRINTS" id="PR00060">
    <property type="entry name" value="RIBOSOMALL16"/>
</dbReference>
<dbReference type="Pfam" id="PF00252">
    <property type="entry name" value="Ribosomal_L16"/>
    <property type="match status" value="1"/>
</dbReference>
<dbReference type="PANTHER" id="PTHR12220">
    <property type="entry name" value="50S/60S RIBOSOMAL PROTEIN L16"/>
    <property type="match status" value="1"/>
</dbReference>
<comment type="similarity">
    <text evidence="1 4">Belongs to the universal ribosomal protein uL16 family.</text>
</comment>
<dbReference type="InterPro" id="IPR016180">
    <property type="entry name" value="Ribosomal_uL16_dom"/>
</dbReference>
<keyword evidence="3 4" id="KW-0687">Ribonucleoprotein</keyword>
<dbReference type="GO" id="GO:0032543">
    <property type="term" value="P:mitochondrial translation"/>
    <property type="evidence" value="ECO:0007669"/>
    <property type="project" value="TreeGrafter"/>
</dbReference>
<dbReference type="GO" id="GO:0003735">
    <property type="term" value="F:structural constituent of ribosome"/>
    <property type="evidence" value="ECO:0007669"/>
    <property type="project" value="InterPro"/>
</dbReference>
<dbReference type="NCBIfam" id="TIGR01164">
    <property type="entry name" value="rplP_bact"/>
    <property type="match status" value="1"/>
</dbReference>
<dbReference type="GO" id="GO:0005762">
    <property type="term" value="C:mitochondrial large ribosomal subunit"/>
    <property type="evidence" value="ECO:0007669"/>
    <property type="project" value="TreeGrafter"/>
</dbReference>
<evidence type="ECO:0000256" key="2">
    <source>
        <dbReference type="ARBA" id="ARBA00022980"/>
    </source>
</evidence>
<keyword evidence="5" id="KW-0934">Plastid</keyword>
<dbReference type="InterPro" id="IPR047873">
    <property type="entry name" value="Ribosomal_uL16"/>
</dbReference>
<dbReference type="CDD" id="cd01433">
    <property type="entry name" value="Ribosomal_L16_L10e"/>
    <property type="match status" value="1"/>
</dbReference>
<dbReference type="PANTHER" id="PTHR12220:SF13">
    <property type="entry name" value="LARGE RIBOSOMAL SUBUNIT PROTEIN UL16M"/>
    <property type="match status" value="1"/>
</dbReference>
<dbReference type="PROSITE" id="PS00586">
    <property type="entry name" value="RIBOSOMAL_L16_1"/>
    <property type="match status" value="1"/>
</dbReference>
<protein>
    <submittedName>
        <fullName evidence="5">Ribosomal protein L16</fullName>
    </submittedName>
</protein>
<dbReference type="EMBL" id="MF197535">
    <property type="protein sequence ID" value="AVM80974.1"/>
    <property type="molecule type" value="Genomic_DNA"/>
</dbReference>
<geneLocation type="plastid" evidence="5"/>
<organism evidence="5">
    <name type="scientific">Prototheca zopfii</name>
    <dbReference type="NCBI Taxonomy" id="3112"/>
    <lineage>
        <taxon>Eukaryota</taxon>
        <taxon>Viridiplantae</taxon>
        <taxon>Chlorophyta</taxon>
        <taxon>core chlorophytes</taxon>
        <taxon>Trebouxiophyceae</taxon>
        <taxon>Chlorellales</taxon>
        <taxon>Chlorellaceae</taxon>
        <taxon>Prototheca</taxon>
    </lineage>
</organism>
<dbReference type="AlphaFoldDB" id="A0A2P1G7Q1"/>
<dbReference type="SUPFAM" id="SSF54686">
    <property type="entry name" value="Ribosomal protein L16p/L10e"/>
    <property type="match status" value="1"/>
</dbReference>
<sequence>MYTPKKLKYKKYHRGHLRGKSFRGNKLSFGTYGLQALEAAWVTPNQIEAGRRACTRKIKRHGKLWIRIFADKPRTVHTSGTRMGSGKGTLKNYVAVVKPGRIIYELKGVSLNLALTSLKLAASKLPIKTKIIIKKE</sequence>
<dbReference type="InterPro" id="IPR036920">
    <property type="entry name" value="Ribosomal_uL16_sf"/>
</dbReference>
<dbReference type="InterPro" id="IPR020798">
    <property type="entry name" value="Ribosomal_uL16_CS"/>
</dbReference>
<name>A0A2P1G7Q1_9CHLO</name>
<dbReference type="HAMAP" id="MF_01342">
    <property type="entry name" value="Ribosomal_uL16"/>
    <property type="match status" value="1"/>
</dbReference>
<dbReference type="Gene3D" id="3.90.1170.10">
    <property type="entry name" value="Ribosomal protein L10e/L16"/>
    <property type="match status" value="1"/>
</dbReference>
<proteinExistence type="inferred from homology"/>
<accession>A0A2P1G7Q1</accession>
<dbReference type="FunFam" id="3.90.1170.10:FF:000001">
    <property type="entry name" value="50S ribosomal protein L16"/>
    <property type="match status" value="1"/>
</dbReference>
<keyword evidence="2 4" id="KW-0689">Ribosomal protein</keyword>
<evidence type="ECO:0000256" key="3">
    <source>
        <dbReference type="ARBA" id="ARBA00023274"/>
    </source>
</evidence>
<reference evidence="5" key="1">
    <citation type="journal article" date="2018" name="Sci. Rep.">
        <title>Genome sequencing of Prototheca zopfii genotypes 1 and 2 provides evidence of a severe reduction in organellar genomes.</title>
        <authorList>
            <person name="Severgnini M."/>
            <person name="Lazzari B."/>
            <person name="Capra E."/>
            <person name="Chessa S."/>
            <person name="Luini M."/>
            <person name="Bordoni R."/>
            <person name="Castiglioni B."/>
            <person name="Ricchi M."/>
            <person name="Cremonesi P."/>
        </authorList>
    </citation>
    <scope>NUCLEOTIDE SEQUENCE</scope>
    <source>
        <strain evidence="5">SAG 2063</strain>
    </source>
</reference>
<evidence type="ECO:0000313" key="5">
    <source>
        <dbReference type="EMBL" id="AVM80974.1"/>
    </source>
</evidence>